<name>X1M0A9_9ZZZZ</name>
<sequence length="236" mass="27777">WVQNYLIKSPRESDFVKIKPESLNQVVLIIHDNKQNLKKGILNYIKWGESQGFHNRRTMKNRQRWYDLGVREPYQILFPKRMGEKFYVYFNNEEVYSDQTLYEIAIDTKRAMVITLSFLNSTLGRLFYELAGYELTGSVTVAELSEFLAGRLLTINPDKISNEDCKKLKEIFKKLCITPIDTIYNEIGAKKPETVSLNEIKPLRYKLDNFFYDFLNLSNQQKVDTYKAVVDLLNSR</sequence>
<feature type="non-terminal residue" evidence="2">
    <location>
        <position position="1"/>
    </location>
</feature>
<dbReference type="EMBL" id="BARV01011729">
    <property type="protein sequence ID" value="GAI11476.1"/>
    <property type="molecule type" value="Genomic_DNA"/>
</dbReference>
<evidence type="ECO:0000313" key="2">
    <source>
        <dbReference type="EMBL" id="GAI11476.1"/>
    </source>
</evidence>
<dbReference type="InterPro" id="IPR054520">
    <property type="entry name" value="M_Eco57I_C"/>
</dbReference>
<gene>
    <name evidence="2" type="ORF">S06H3_22092</name>
</gene>
<accession>X1M0A9</accession>
<organism evidence="2">
    <name type="scientific">marine sediment metagenome</name>
    <dbReference type="NCBI Taxonomy" id="412755"/>
    <lineage>
        <taxon>unclassified sequences</taxon>
        <taxon>metagenomes</taxon>
        <taxon>ecological metagenomes</taxon>
    </lineage>
</organism>
<feature type="domain" description="Type II methyltransferase M.Eco57I C-terminal" evidence="1">
    <location>
        <begin position="24"/>
        <end position="181"/>
    </location>
</feature>
<dbReference type="Pfam" id="PF22837">
    <property type="entry name" value="M_Eco57I_C"/>
    <property type="match status" value="1"/>
</dbReference>
<comment type="caution">
    <text evidence="2">The sequence shown here is derived from an EMBL/GenBank/DDBJ whole genome shotgun (WGS) entry which is preliminary data.</text>
</comment>
<feature type="non-terminal residue" evidence="2">
    <location>
        <position position="236"/>
    </location>
</feature>
<proteinExistence type="predicted"/>
<reference evidence="2" key="1">
    <citation type="journal article" date="2014" name="Front. Microbiol.">
        <title>High frequency of phylogenetically diverse reductive dehalogenase-homologous genes in deep subseafloor sedimentary metagenomes.</title>
        <authorList>
            <person name="Kawai M."/>
            <person name="Futagami T."/>
            <person name="Toyoda A."/>
            <person name="Takaki Y."/>
            <person name="Nishi S."/>
            <person name="Hori S."/>
            <person name="Arai W."/>
            <person name="Tsubouchi T."/>
            <person name="Morono Y."/>
            <person name="Uchiyama I."/>
            <person name="Ito T."/>
            <person name="Fujiyama A."/>
            <person name="Inagaki F."/>
            <person name="Takami H."/>
        </authorList>
    </citation>
    <scope>NUCLEOTIDE SEQUENCE</scope>
    <source>
        <strain evidence="2">Expedition CK06-06</strain>
    </source>
</reference>
<protein>
    <recommendedName>
        <fullName evidence="1">Type II methyltransferase M.Eco57I C-terminal domain-containing protein</fullName>
    </recommendedName>
</protein>
<dbReference type="AlphaFoldDB" id="X1M0A9"/>
<evidence type="ECO:0000259" key="1">
    <source>
        <dbReference type="Pfam" id="PF22837"/>
    </source>
</evidence>